<dbReference type="GO" id="GO:0030288">
    <property type="term" value="C:outer membrane-bounded periplasmic space"/>
    <property type="evidence" value="ECO:0007669"/>
    <property type="project" value="TreeGrafter"/>
</dbReference>
<keyword evidence="20" id="KW-1185">Reference proteome</keyword>
<dbReference type="GO" id="GO:0006508">
    <property type="term" value="P:proteolysis"/>
    <property type="evidence" value="ECO:0007669"/>
    <property type="project" value="UniProtKB-KW"/>
</dbReference>
<accession>A0A506UHE4</accession>
<dbReference type="Gene3D" id="1.10.3810.10">
    <property type="entry name" value="Biosynthetic peptidoglycan transglycosylase-like"/>
    <property type="match status" value="1"/>
</dbReference>
<dbReference type="Proteomes" id="UP000320314">
    <property type="component" value="Unassembled WGS sequence"/>
</dbReference>
<evidence type="ECO:0000256" key="5">
    <source>
        <dbReference type="ARBA" id="ARBA00022670"/>
    </source>
</evidence>
<keyword evidence="16" id="KW-1133">Transmembrane helix</keyword>
<keyword evidence="11" id="KW-0511">Multifunctional enzyme</keyword>
<dbReference type="GO" id="GO:0008360">
    <property type="term" value="P:regulation of cell shape"/>
    <property type="evidence" value="ECO:0007669"/>
    <property type="project" value="UniProtKB-KW"/>
</dbReference>
<feature type="region of interest" description="Disordered" evidence="15">
    <location>
        <begin position="705"/>
        <end position="728"/>
    </location>
</feature>
<dbReference type="FunFam" id="1.10.3810.10:FF:000001">
    <property type="entry name" value="Penicillin-binding protein 1A"/>
    <property type="match status" value="1"/>
</dbReference>
<dbReference type="GO" id="GO:0009252">
    <property type="term" value="P:peptidoglycan biosynthetic process"/>
    <property type="evidence" value="ECO:0007669"/>
    <property type="project" value="UniProtKB-UniPathway"/>
</dbReference>
<dbReference type="RefSeq" id="WP_141165036.1">
    <property type="nucleotide sequence ID" value="NZ_VHLH01000001.1"/>
</dbReference>
<dbReference type="InterPro" id="IPR023346">
    <property type="entry name" value="Lysozyme-like_dom_sf"/>
</dbReference>
<dbReference type="OrthoDB" id="9766909at2"/>
<dbReference type="Gene3D" id="3.40.710.10">
    <property type="entry name" value="DD-peptidase/beta-lactamase superfamily"/>
    <property type="match status" value="1"/>
</dbReference>
<dbReference type="PANTHER" id="PTHR32282">
    <property type="entry name" value="BINDING PROTEIN TRANSPEPTIDASE, PUTATIVE-RELATED"/>
    <property type="match status" value="1"/>
</dbReference>
<reference evidence="19 20" key="1">
    <citation type="submission" date="2019-06" db="EMBL/GenBank/DDBJ databases">
        <authorList>
            <person name="Li M."/>
        </authorList>
    </citation>
    <scope>NUCLEOTIDE SEQUENCE [LARGE SCALE GENOMIC DNA]</scope>
    <source>
        <strain evidence="19 20">BGMRC6574</strain>
    </source>
</reference>
<comment type="similarity">
    <text evidence="2">In the C-terminal section; belongs to the transpeptidase family.</text>
</comment>
<dbReference type="InterPro" id="IPR001264">
    <property type="entry name" value="Glyco_trans_51"/>
</dbReference>
<evidence type="ECO:0000259" key="17">
    <source>
        <dbReference type="Pfam" id="PF00905"/>
    </source>
</evidence>
<evidence type="ECO:0000256" key="13">
    <source>
        <dbReference type="ARBA" id="ARBA00034000"/>
    </source>
</evidence>
<evidence type="ECO:0000256" key="10">
    <source>
        <dbReference type="ARBA" id="ARBA00022984"/>
    </source>
</evidence>
<evidence type="ECO:0000256" key="8">
    <source>
        <dbReference type="ARBA" id="ARBA00022801"/>
    </source>
</evidence>
<evidence type="ECO:0000256" key="7">
    <source>
        <dbReference type="ARBA" id="ARBA00022679"/>
    </source>
</evidence>
<dbReference type="GO" id="GO:0008658">
    <property type="term" value="F:penicillin binding"/>
    <property type="evidence" value="ECO:0007669"/>
    <property type="project" value="InterPro"/>
</dbReference>
<keyword evidence="12" id="KW-0961">Cell wall biogenesis/degradation</keyword>
<dbReference type="SUPFAM" id="SSF56601">
    <property type="entry name" value="beta-lactamase/transpeptidase-like"/>
    <property type="match status" value="1"/>
</dbReference>
<dbReference type="AlphaFoldDB" id="A0A506UHE4"/>
<dbReference type="GO" id="GO:0009002">
    <property type="term" value="F:serine-type D-Ala-D-Ala carboxypeptidase activity"/>
    <property type="evidence" value="ECO:0007669"/>
    <property type="project" value="UniProtKB-EC"/>
</dbReference>
<evidence type="ECO:0000256" key="4">
    <source>
        <dbReference type="ARBA" id="ARBA00022645"/>
    </source>
</evidence>
<dbReference type="Pfam" id="PF00905">
    <property type="entry name" value="Transpeptidase"/>
    <property type="match status" value="1"/>
</dbReference>
<evidence type="ECO:0000313" key="19">
    <source>
        <dbReference type="EMBL" id="TPW32734.1"/>
    </source>
</evidence>
<dbReference type="SUPFAM" id="SSF53955">
    <property type="entry name" value="Lysozyme-like"/>
    <property type="match status" value="1"/>
</dbReference>
<organism evidence="19 20">
    <name type="scientific">Pararhizobium mangrovi</name>
    <dbReference type="NCBI Taxonomy" id="2590452"/>
    <lineage>
        <taxon>Bacteria</taxon>
        <taxon>Pseudomonadati</taxon>
        <taxon>Pseudomonadota</taxon>
        <taxon>Alphaproteobacteria</taxon>
        <taxon>Hyphomicrobiales</taxon>
        <taxon>Rhizobiaceae</taxon>
        <taxon>Rhizobium/Agrobacterium group</taxon>
        <taxon>Pararhizobium</taxon>
    </lineage>
</organism>
<dbReference type="EMBL" id="VHLH01000001">
    <property type="protein sequence ID" value="TPW32734.1"/>
    <property type="molecule type" value="Genomic_DNA"/>
</dbReference>
<evidence type="ECO:0000256" key="2">
    <source>
        <dbReference type="ARBA" id="ARBA00007090"/>
    </source>
</evidence>
<dbReference type="InterPro" id="IPR036950">
    <property type="entry name" value="PBP_transglycosylase"/>
</dbReference>
<dbReference type="UniPathway" id="UPA00219"/>
<feature type="domain" description="Glycosyl transferase family 51" evidence="18">
    <location>
        <begin position="116"/>
        <end position="281"/>
    </location>
</feature>
<gene>
    <name evidence="19" type="ORF">FJU11_00465</name>
</gene>
<name>A0A506UHE4_9HYPH</name>
<evidence type="ECO:0000256" key="11">
    <source>
        <dbReference type="ARBA" id="ARBA00023268"/>
    </source>
</evidence>
<comment type="catalytic activity">
    <reaction evidence="13">
        <text>Preferential cleavage: (Ac)2-L-Lys-D-Ala-|-D-Ala. Also transpeptidation of peptidyl-alanyl moieties that are N-acyl substituents of D-alanine.</text>
        <dbReference type="EC" id="3.4.16.4"/>
    </reaction>
</comment>
<keyword evidence="16" id="KW-0472">Membrane</keyword>
<evidence type="ECO:0000256" key="9">
    <source>
        <dbReference type="ARBA" id="ARBA00022960"/>
    </source>
</evidence>
<evidence type="ECO:0000256" key="14">
    <source>
        <dbReference type="ARBA" id="ARBA00049902"/>
    </source>
</evidence>
<keyword evidence="5" id="KW-0645">Protease</keyword>
<evidence type="ECO:0000313" key="20">
    <source>
        <dbReference type="Proteomes" id="UP000320314"/>
    </source>
</evidence>
<dbReference type="GO" id="GO:0071555">
    <property type="term" value="P:cell wall organization"/>
    <property type="evidence" value="ECO:0007669"/>
    <property type="project" value="UniProtKB-KW"/>
</dbReference>
<comment type="catalytic activity">
    <reaction evidence="14">
        <text>[GlcNAc-(1-&gt;4)-Mur2Ac(oyl-L-Ala-gamma-D-Glu-L-Lys-D-Ala-D-Ala)](n)-di-trans,octa-cis-undecaprenyl diphosphate + beta-D-GlcNAc-(1-&gt;4)-Mur2Ac(oyl-L-Ala-gamma-D-Glu-L-Lys-D-Ala-D-Ala)-di-trans,octa-cis-undecaprenyl diphosphate = [GlcNAc-(1-&gt;4)-Mur2Ac(oyl-L-Ala-gamma-D-Glu-L-Lys-D-Ala-D-Ala)](n+1)-di-trans,octa-cis-undecaprenyl diphosphate + di-trans,octa-cis-undecaprenyl diphosphate + H(+)</text>
        <dbReference type="Rhea" id="RHEA:23708"/>
        <dbReference type="Rhea" id="RHEA-COMP:9602"/>
        <dbReference type="Rhea" id="RHEA-COMP:9603"/>
        <dbReference type="ChEBI" id="CHEBI:15378"/>
        <dbReference type="ChEBI" id="CHEBI:58405"/>
        <dbReference type="ChEBI" id="CHEBI:60033"/>
        <dbReference type="ChEBI" id="CHEBI:78435"/>
        <dbReference type="EC" id="2.4.99.28"/>
    </reaction>
</comment>
<protein>
    <submittedName>
        <fullName evidence="19">PBP1A family penicillin-binding protein</fullName>
    </submittedName>
</protein>
<evidence type="ECO:0000259" key="18">
    <source>
        <dbReference type="Pfam" id="PF00912"/>
    </source>
</evidence>
<dbReference type="NCBIfam" id="TIGR02074">
    <property type="entry name" value="PBP_1a_fam"/>
    <property type="match status" value="1"/>
</dbReference>
<keyword evidence="4" id="KW-0121">Carboxypeptidase</keyword>
<comment type="caution">
    <text evidence="19">The sequence shown here is derived from an EMBL/GenBank/DDBJ whole genome shotgun (WGS) entry which is preliminary data.</text>
</comment>
<evidence type="ECO:0000256" key="15">
    <source>
        <dbReference type="SAM" id="MobiDB-lite"/>
    </source>
</evidence>
<dbReference type="PANTHER" id="PTHR32282:SF33">
    <property type="entry name" value="PEPTIDOGLYCAN GLYCOSYLTRANSFERASE"/>
    <property type="match status" value="1"/>
</dbReference>
<keyword evidence="7" id="KW-0808">Transferase</keyword>
<dbReference type="InterPro" id="IPR001460">
    <property type="entry name" value="PCN-bd_Tpept"/>
</dbReference>
<evidence type="ECO:0000256" key="3">
    <source>
        <dbReference type="ARBA" id="ARBA00007739"/>
    </source>
</evidence>
<evidence type="ECO:0000256" key="16">
    <source>
        <dbReference type="SAM" id="Phobius"/>
    </source>
</evidence>
<keyword evidence="16" id="KW-0812">Transmembrane</keyword>
<dbReference type="InterPro" id="IPR012338">
    <property type="entry name" value="Beta-lactam/transpept-like"/>
</dbReference>
<keyword evidence="8" id="KW-0378">Hydrolase</keyword>
<feature type="domain" description="Penicillin-binding protein transpeptidase" evidence="17">
    <location>
        <begin position="383"/>
        <end position="641"/>
    </location>
</feature>
<keyword evidence="10" id="KW-0573">Peptidoglycan synthesis</keyword>
<comment type="pathway">
    <text evidence="1">Cell wall biogenesis; peptidoglycan biosynthesis.</text>
</comment>
<dbReference type="Pfam" id="PF00912">
    <property type="entry name" value="Transgly"/>
    <property type="match status" value="1"/>
</dbReference>
<sequence length="728" mass="80507">MQHPFKNSKLKRRLRHLLLRADSFIDSTLWSTFFEAGDTWEEIVLFFRRFRVRGTRRLFFEAAGEAMTLGVAGTVLMLALALPAFQATQGDWRAQDEYAVTFLDRYGNEIGHRGIRHEDSVPIDELPDTLVKSVVATEDRRFFQHYGIDFLGLARAMVTNARANGVVQGGSTITQQVAKNMFLSNERTLQRKMKEAFLAVWLEANLTKKEILSLYLDRMYMGGGTFGVAAASQYYFGKDVRDIDLAQSAMLAGLFKAPSKYAPSANLPAARARANEVLTNLVQGHLMSEGQVVGARLHPASVVDRGEKPAPDYFLDWAYDEVKRIAQEHRIRRHSLIVRTTVDMNLQRAADESLKSSLRQYGDAYNVSQGAIVLLQNGGRDPGAVRAMVGGRDYGESQFNRAVNGRRQPGSSFKVYVYATAMEHGMTPDTRITDKPITWNGWSPRNYERTYEGHVTLTRALAKSINTVPVRLTRDHLGTVAVAKTAHDMGVESPISTDKTMALGTSEVTALDQATAYSVFPDGGLQSGRHGIDQIMDYSGDVLFDQARDTPPRKRVLTEKAADEMNQILVQIPEWGTGRRAKIDGLKTAGKTGTTQSYRDGWFCGYTGNYTTAVWIGNDDYTPSNRMTGGTLPAMTWKKVMEYAQQGVEPRAIPGIKDPLPSAADREKLMAGAREGIDGMEAMSRPLALSHSTTELLRTIAEKLSSAAPLSRPSRVASTASPSSPVEP</sequence>
<dbReference type="InterPro" id="IPR050396">
    <property type="entry name" value="Glycosyltr_51/Transpeptidase"/>
</dbReference>
<dbReference type="GO" id="GO:0008955">
    <property type="term" value="F:peptidoglycan glycosyltransferase activity"/>
    <property type="evidence" value="ECO:0007669"/>
    <property type="project" value="UniProtKB-EC"/>
</dbReference>
<keyword evidence="9" id="KW-0133">Cell shape</keyword>
<keyword evidence="6" id="KW-0328">Glycosyltransferase</keyword>
<comment type="similarity">
    <text evidence="3">In the N-terminal section; belongs to the glycosyltransferase 51 family.</text>
</comment>
<evidence type="ECO:0000256" key="1">
    <source>
        <dbReference type="ARBA" id="ARBA00004752"/>
    </source>
</evidence>
<feature type="transmembrane region" description="Helical" evidence="16">
    <location>
        <begin position="58"/>
        <end position="85"/>
    </location>
</feature>
<evidence type="ECO:0000256" key="12">
    <source>
        <dbReference type="ARBA" id="ARBA00023316"/>
    </source>
</evidence>
<evidence type="ECO:0000256" key="6">
    <source>
        <dbReference type="ARBA" id="ARBA00022676"/>
    </source>
</evidence>
<proteinExistence type="inferred from homology"/>
<feature type="compositionally biased region" description="Polar residues" evidence="15">
    <location>
        <begin position="716"/>
        <end position="728"/>
    </location>
</feature>